<keyword evidence="1" id="KW-0812">Transmembrane</keyword>
<keyword evidence="1" id="KW-1133">Transmembrane helix</keyword>
<reference evidence="2 3" key="1">
    <citation type="submission" date="2018-12" db="EMBL/GenBank/DDBJ databases">
        <title>Complete genome of Nonlabens sp. MJ115.</title>
        <authorList>
            <person name="Choi H.S."/>
            <person name="Jung J."/>
        </authorList>
    </citation>
    <scope>NUCLEOTIDE SEQUENCE [LARGE SCALE GENOMIC DNA]</scope>
    <source>
        <strain evidence="2 3">MJ115</strain>
    </source>
</reference>
<evidence type="ECO:0000313" key="2">
    <source>
        <dbReference type="EMBL" id="AZQ44164.1"/>
    </source>
</evidence>
<proteinExistence type="predicted"/>
<dbReference type="EMBL" id="CP034549">
    <property type="protein sequence ID" value="AZQ44164.1"/>
    <property type="molecule type" value="Genomic_DNA"/>
</dbReference>
<dbReference type="KEGG" id="noj:EJ995_07940"/>
<protein>
    <submittedName>
        <fullName evidence="2">Uncharacterized protein</fullName>
    </submittedName>
</protein>
<feature type="transmembrane region" description="Helical" evidence="1">
    <location>
        <begin position="28"/>
        <end position="48"/>
    </location>
</feature>
<name>A0A3S9MYH1_9FLAO</name>
<dbReference type="Proteomes" id="UP000279600">
    <property type="component" value="Chromosome"/>
</dbReference>
<keyword evidence="1" id="KW-0472">Membrane</keyword>
<keyword evidence="3" id="KW-1185">Reference proteome</keyword>
<dbReference type="RefSeq" id="WP_126447331.1">
    <property type="nucleotide sequence ID" value="NZ_CP034549.1"/>
</dbReference>
<evidence type="ECO:0000256" key="1">
    <source>
        <dbReference type="SAM" id="Phobius"/>
    </source>
</evidence>
<accession>A0A3S9MYH1</accession>
<evidence type="ECO:0000313" key="3">
    <source>
        <dbReference type="Proteomes" id="UP000279600"/>
    </source>
</evidence>
<dbReference type="AlphaFoldDB" id="A0A3S9MYH1"/>
<dbReference type="OrthoDB" id="1145198at2"/>
<sequence length="59" mass="6418">MLLIVTGALFKILHWGFGENAFINGNVILATGLALKVMALIVFMGKLLKANKSETIDEK</sequence>
<organism evidence="2 3">
    <name type="scientific">Nonlabens ponticola</name>
    <dbReference type="NCBI Taxonomy" id="2496866"/>
    <lineage>
        <taxon>Bacteria</taxon>
        <taxon>Pseudomonadati</taxon>
        <taxon>Bacteroidota</taxon>
        <taxon>Flavobacteriia</taxon>
        <taxon>Flavobacteriales</taxon>
        <taxon>Flavobacteriaceae</taxon>
        <taxon>Nonlabens</taxon>
    </lineage>
</organism>
<gene>
    <name evidence="2" type="ORF">EJ995_07940</name>
</gene>